<evidence type="ECO:0000313" key="23">
    <source>
        <dbReference type="Proteomes" id="UP000636800"/>
    </source>
</evidence>
<dbReference type="EMBL" id="JADCNL010000010">
    <property type="protein sequence ID" value="KAG0463689.1"/>
    <property type="molecule type" value="Genomic_DNA"/>
</dbReference>
<dbReference type="CDD" id="cd14066">
    <property type="entry name" value="STKc_IRAK"/>
    <property type="match status" value="1"/>
</dbReference>
<evidence type="ECO:0000256" key="20">
    <source>
        <dbReference type="SAM" id="MobiDB-lite"/>
    </source>
</evidence>
<dbReference type="OrthoDB" id="10256289at2759"/>
<name>A0A835UHV2_VANPL</name>
<accession>A0A835UHV2</accession>
<dbReference type="InterPro" id="IPR001611">
    <property type="entry name" value="Leu-rich_rpt"/>
</dbReference>
<evidence type="ECO:0000256" key="9">
    <source>
        <dbReference type="ARBA" id="ARBA00022737"/>
    </source>
</evidence>
<dbReference type="InterPro" id="IPR013210">
    <property type="entry name" value="LRR_N_plant-typ"/>
</dbReference>
<keyword evidence="23" id="KW-1185">Reference proteome</keyword>
<dbReference type="Pfam" id="PF08263">
    <property type="entry name" value="LRRNT_2"/>
    <property type="match status" value="1"/>
</dbReference>
<feature type="binding site" evidence="19">
    <location>
        <position position="600"/>
    </location>
    <ligand>
        <name>ATP</name>
        <dbReference type="ChEBI" id="CHEBI:30616"/>
    </ligand>
</feature>
<evidence type="ECO:0000256" key="17">
    <source>
        <dbReference type="ARBA" id="ARBA00047899"/>
    </source>
</evidence>
<dbReference type="InterPro" id="IPR032675">
    <property type="entry name" value="LRR_dom_sf"/>
</dbReference>
<dbReference type="PANTHER" id="PTHR45974:SF234">
    <property type="entry name" value="PROTEIN KINASE DOMAIN-CONTAINING PROTEIN"/>
    <property type="match status" value="1"/>
</dbReference>
<dbReference type="PROSITE" id="PS50011">
    <property type="entry name" value="PROTEIN_KINASE_DOM"/>
    <property type="match status" value="1"/>
</dbReference>
<evidence type="ECO:0000256" key="10">
    <source>
        <dbReference type="ARBA" id="ARBA00022741"/>
    </source>
</evidence>
<evidence type="ECO:0000256" key="3">
    <source>
        <dbReference type="ARBA" id="ARBA00012513"/>
    </source>
</evidence>
<keyword evidence="15" id="KW-0675">Receptor</keyword>
<protein>
    <recommendedName>
        <fullName evidence="3">non-specific serine/threonine protein kinase</fullName>
        <ecNumber evidence="3">2.7.11.1</ecNumber>
    </recommendedName>
</protein>
<dbReference type="PANTHER" id="PTHR45974">
    <property type="entry name" value="RECEPTOR-LIKE PROTEIN 55"/>
    <property type="match status" value="1"/>
</dbReference>
<dbReference type="Gene3D" id="3.30.200.20">
    <property type="entry name" value="Phosphorylase Kinase, domain 1"/>
    <property type="match status" value="1"/>
</dbReference>
<comment type="catalytic activity">
    <reaction evidence="18">
        <text>L-seryl-[protein] + ATP = O-phospho-L-seryl-[protein] + ADP + H(+)</text>
        <dbReference type="Rhea" id="RHEA:17989"/>
        <dbReference type="Rhea" id="RHEA-COMP:9863"/>
        <dbReference type="Rhea" id="RHEA-COMP:11604"/>
        <dbReference type="ChEBI" id="CHEBI:15378"/>
        <dbReference type="ChEBI" id="CHEBI:29999"/>
        <dbReference type="ChEBI" id="CHEBI:30616"/>
        <dbReference type="ChEBI" id="CHEBI:83421"/>
        <dbReference type="ChEBI" id="CHEBI:456216"/>
        <dbReference type="EC" id="2.7.11.1"/>
    </reaction>
</comment>
<dbReference type="SMART" id="SM00220">
    <property type="entry name" value="S_TKc"/>
    <property type="match status" value="1"/>
</dbReference>
<keyword evidence="7" id="KW-0812">Transmembrane</keyword>
<feature type="domain" description="Protein kinase" evidence="21">
    <location>
        <begin position="572"/>
        <end position="846"/>
    </location>
</feature>
<dbReference type="FunFam" id="1.10.510.10:FF:000453">
    <property type="entry name" value="LRR receptor-like serine/threonine-protein kinase HSL2"/>
    <property type="match status" value="1"/>
</dbReference>
<keyword evidence="8" id="KW-0732">Signal</keyword>
<dbReference type="SMART" id="SM00369">
    <property type="entry name" value="LRR_TYP"/>
    <property type="match status" value="3"/>
</dbReference>
<proteinExistence type="inferred from homology"/>
<evidence type="ECO:0000256" key="1">
    <source>
        <dbReference type="ARBA" id="ARBA00004162"/>
    </source>
</evidence>
<comment type="caution">
    <text evidence="22">The sequence shown here is derived from an EMBL/GenBank/DDBJ whole genome shotgun (WGS) entry which is preliminary data.</text>
</comment>
<evidence type="ECO:0000256" key="16">
    <source>
        <dbReference type="ARBA" id="ARBA00023180"/>
    </source>
</evidence>
<gene>
    <name evidence="22" type="ORF">HPP92_019758</name>
</gene>
<evidence type="ECO:0000256" key="6">
    <source>
        <dbReference type="ARBA" id="ARBA00022679"/>
    </source>
</evidence>
<keyword evidence="13" id="KW-1133">Transmembrane helix</keyword>
<dbReference type="InterPro" id="IPR017441">
    <property type="entry name" value="Protein_kinase_ATP_BS"/>
</dbReference>
<dbReference type="Proteomes" id="UP000636800">
    <property type="component" value="Chromosome 10"/>
</dbReference>
<feature type="compositionally biased region" description="Polar residues" evidence="20">
    <location>
        <begin position="853"/>
        <end position="870"/>
    </location>
</feature>
<dbReference type="Gene3D" id="3.80.10.10">
    <property type="entry name" value="Ribonuclease Inhibitor"/>
    <property type="match status" value="2"/>
</dbReference>
<evidence type="ECO:0000256" key="14">
    <source>
        <dbReference type="ARBA" id="ARBA00023136"/>
    </source>
</evidence>
<dbReference type="SUPFAM" id="SSF52058">
    <property type="entry name" value="L domain-like"/>
    <property type="match status" value="1"/>
</dbReference>
<dbReference type="GO" id="GO:0005524">
    <property type="term" value="F:ATP binding"/>
    <property type="evidence" value="ECO:0007669"/>
    <property type="project" value="UniProtKB-UniRule"/>
</dbReference>
<comment type="catalytic activity">
    <reaction evidence="17">
        <text>L-threonyl-[protein] + ATP = O-phospho-L-threonyl-[protein] + ADP + H(+)</text>
        <dbReference type="Rhea" id="RHEA:46608"/>
        <dbReference type="Rhea" id="RHEA-COMP:11060"/>
        <dbReference type="Rhea" id="RHEA-COMP:11605"/>
        <dbReference type="ChEBI" id="CHEBI:15378"/>
        <dbReference type="ChEBI" id="CHEBI:30013"/>
        <dbReference type="ChEBI" id="CHEBI:30616"/>
        <dbReference type="ChEBI" id="CHEBI:61977"/>
        <dbReference type="ChEBI" id="CHEBI:456216"/>
        <dbReference type="EC" id="2.7.11.1"/>
    </reaction>
</comment>
<dbReference type="FunFam" id="3.30.200.20:FF:000039">
    <property type="entry name" value="receptor-like protein kinase FERONIA"/>
    <property type="match status" value="1"/>
</dbReference>
<dbReference type="PROSITE" id="PS00108">
    <property type="entry name" value="PROTEIN_KINASE_ST"/>
    <property type="match status" value="1"/>
</dbReference>
<dbReference type="AlphaFoldDB" id="A0A835UHV2"/>
<evidence type="ECO:0000256" key="19">
    <source>
        <dbReference type="PROSITE-ProRule" id="PRU10141"/>
    </source>
</evidence>
<evidence type="ECO:0000256" key="5">
    <source>
        <dbReference type="ARBA" id="ARBA00022614"/>
    </source>
</evidence>
<evidence type="ECO:0000259" key="21">
    <source>
        <dbReference type="PROSITE" id="PS50011"/>
    </source>
</evidence>
<keyword evidence="5" id="KW-0433">Leucine-rich repeat</keyword>
<reference evidence="22 23" key="1">
    <citation type="journal article" date="2020" name="Nat. Food">
        <title>A phased Vanilla planifolia genome enables genetic improvement of flavour and production.</title>
        <authorList>
            <person name="Hasing T."/>
            <person name="Tang H."/>
            <person name="Brym M."/>
            <person name="Khazi F."/>
            <person name="Huang T."/>
            <person name="Chambers A.H."/>
        </authorList>
    </citation>
    <scope>NUCLEOTIDE SEQUENCE [LARGE SCALE GENOMIC DNA]</scope>
    <source>
        <tissue evidence="22">Leaf</tissue>
    </source>
</reference>
<evidence type="ECO:0000256" key="4">
    <source>
        <dbReference type="ARBA" id="ARBA00022527"/>
    </source>
</evidence>
<keyword evidence="14" id="KW-0472">Membrane</keyword>
<evidence type="ECO:0000256" key="18">
    <source>
        <dbReference type="ARBA" id="ARBA00048679"/>
    </source>
</evidence>
<evidence type="ECO:0000256" key="15">
    <source>
        <dbReference type="ARBA" id="ARBA00023170"/>
    </source>
</evidence>
<dbReference type="PRINTS" id="PR00019">
    <property type="entry name" value="LEURICHRPT"/>
</dbReference>
<keyword evidence="16" id="KW-0325">Glycoprotein</keyword>
<evidence type="ECO:0000313" key="22">
    <source>
        <dbReference type="EMBL" id="KAG0463689.1"/>
    </source>
</evidence>
<dbReference type="Gene3D" id="1.10.510.10">
    <property type="entry name" value="Transferase(Phosphotransferase) domain 1"/>
    <property type="match status" value="1"/>
</dbReference>
<dbReference type="InterPro" id="IPR008271">
    <property type="entry name" value="Ser/Thr_kinase_AS"/>
</dbReference>
<dbReference type="InterPro" id="IPR000719">
    <property type="entry name" value="Prot_kinase_dom"/>
</dbReference>
<evidence type="ECO:0000256" key="8">
    <source>
        <dbReference type="ARBA" id="ARBA00022729"/>
    </source>
</evidence>
<keyword evidence="9" id="KW-0677">Repeat</keyword>
<evidence type="ECO:0000256" key="12">
    <source>
        <dbReference type="ARBA" id="ARBA00022840"/>
    </source>
</evidence>
<organism evidence="22 23">
    <name type="scientific">Vanilla planifolia</name>
    <name type="common">Vanilla</name>
    <dbReference type="NCBI Taxonomy" id="51239"/>
    <lineage>
        <taxon>Eukaryota</taxon>
        <taxon>Viridiplantae</taxon>
        <taxon>Streptophyta</taxon>
        <taxon>Embryophyta</taxon>
        <taxon>Tracheophyta</taxon>
        <taxon>Spermatophyta</taxon>
        <taxon>Magnoliopsida</taxon>
        <taxon>Liliopsida</taxon>
        <taxon>Asparagales</taxon>
        <taxon>Orchidaceae</taxon>
        <taxon>Vanilloideae</taxon>
        <taxon>Vanilleae</taxon>
        <taxon>Vanilla</taxon>
    </lineage>
</organism>
<keyword evidence="11" id="KW-0418">Kinase</keyword>
<evidence type="ECO:0000256" key="7">
    <source>
        <dbReference type="ARBA" id="ARBA00022692"/>
    </source>
</evidence>
<evidence type="ECO:0000256" key="2">
    <source>
        <dbReference type="ARBA" id="ARBA00008684"/>
    </source>
</evidence>
<dbReference type="PROSITE" id="PS00107">
    <property type="entry name" value="PROTEIN_KINASE_ATP"/>
    <property type="match status" value="1"/>
</dbReference>
<dbReference type="GO" id="GO:0004674">
    <property type="term" value="F:protein serine/threonine kinase activity"/>
    <property type="evidence" value="ECO:0007669"/>
    <property type="project" value="UniProtKB-KW"/>
</dbReference>
<evidence type="ECO:0000256" key="11">
    <source>
        <dbReference type="ARBA" id="ARBA00022777"/>
    </source>
</evidence>
<dbReference type="InterPro" id="IPR011009">
    <property type="entry name" value="Kinase-like_dom_sf"/>
</dbReference>
<dbReference type="GO" id="GO:0005886">
    <property type="term" value="C:plasma membrane"/>
    <property type="evidence" value="ECO:0007669"/>
    <property type="project" value="UniProtKB-SubCell"/>
</dbReference>
<dbReference type="Pfam" id="PF00560">
    <property type="entry name" value="LRR_1"/>
    <property type="match status" value="4"/>
</dbReference>
<comment type="subcellular location">
    <subcellularLocation>
        <location evidence="1">Cell membrane</location>
        <topology evidence="1">Single-pass membrane protein</topology>
    </subcellularLocation>
</comment>
<dbReference type="InterPro" id="IPR003591">
    <property type="entry name" value="Leu-rich_rpt_typical-subtyp"/>
</dbReference>
<keyword evidence="12 19" id="KW-0067">ATP-binding</keyword>
<dbReference type="SUPFAM" id="SSF56112">
    <property type="entry name" value="Protein kinase-like (PK-like)"/>
    <property type="match status" value="1"/>
</dbReference>
<keyword evidence="4" id="KW-0723">Serine/threonine-protein kinase</keyword>
<dbReference type="Pfam" id="PF00069">
    <property type="entry name" value="Pkinase"/>
    <property type="match status" value="1"/>
</dbReference>
<sequence length="896" mass="98588">MATSRQCWKMHTSDLVIFIALPAVTFCFLLQQAVALSTDPVEVVALNTIRRSLNDPLGNLNSWNSGDPCTSNWNGIFCYPMAISGYLHVQQLQLLQLNLSGSLAPEFGQLSQLQILDVMWNKISGTIPREIGKITTLKLLLLSGNELSGSLPEEIGYLPNLNRLQIDLNQLSGPIPKSFANLISVKHLHMNNNSLNGSIPAELSRLPRLLHFLVDNNNLSGQLPSELSRIPNLKIIQLDNNNFYGSTIPASYGNMTTLLKLSLRNCSLQGDIPDLSAAPQLAYLDLSMNNLTGLIPSGRLSDNVTTIKLSHNLLDGPISSNFSRLPQLQILSLSNNRLNGSVPSSIWQNKASIGNESFIFDFQNNSLTSVSGSSSTPNNVTTLFFGNPLCANPVQANVVNCKPQTVSPISGSITGFKLSCPSCPKDLDYEHNPLSPIPCICAVPVRAGFRLKSPGISDFRPYVDKFKVDLTWLLGLHVYQLYFDVYNWEPGPRLGLYLMLFPDNTSQFNIKRSVAYQAILSGWEITLSDVFGPYELLNFTMGSYSSTTRSAINIHNIEGFTLDEMKRATDNFNNSSLVGHGGYGKVYRGILADGRVVAIKRAQAGSLQGANEFLTEIELLSRLHHRNLVSLVGYCDEEDEQIVVYEFMSNGNLRNHLSAESKEPLNFTMRLRIALETAKGILYLHTEADPPIFHRDIKASNILLDANYTAKVADFGLSRLAPAPNVEGASPDHVSTVVKGTPGYLDPEYFLTHKLTDKSDVYSLGVVFLELLTGMKPISFGKNIVREVSIAFRSGRTFSIIDSRMGSYPSDCVDKFVSLAYSCCQDQPEPRPTMSAVVRELENIWKMMPESDVLQSDPSVSGSEKPSTPLCSYPHLSSDVSGADFLSSVVPNVTPR</sequence>
<keyword evidence="6" id="KW-0808">Transferase</keyword>
<evidence type="ECO:0000256" key="13">
    <source>
        <dbReference type="ARBA" id="ARBA00022989"/>
    </source>
</evidence>
<dbReference type="FunFam" id="3.80.10.10:FF:000387">
    <property type="entry name" value="Probable LRR receptor-like serine/threonine-protein kinase At1g06840"/>
    <property type="match status" value="1"/>
</dbReference>
<feature type="region of interest" description="Disordered" evidence="20">
    <location>
        <begin position="853"/>
        <end position="879"/>
    </location>
</feature>
<dbReference type="EC" id="2.7.11.1" evidence="3"/>
<keyword evidence="10 19" id="KW-0547">Nucleotide-binding</keyword>
<comment type="similarity">
    <text evidence="2">Belongs to the protein kinase superfamily. Ser/Thr protein kinase family.</text>
</comment>